<dbReference type="PANTHER" id="PTHR48012:SF10">
    <property type="entry name" value="FI20177P1"/>
    <property type="match status" value="1"/>
</dbReference>
<evidence type="ECO:0000313" key="14">
    <source>
        <dbReference type="Proteomes" id="UP000024837"/>
    </source>
</evidence>
<dbReference type="InterPro" id="IPR011009">
    <property type="entry name" value="Kinase-like_dom_sf"/>
</dbReference>
<accession>W7I3U7</accession>
<dbReference type="HOGENOM" id="CLU_1845059_0_0_1"/>
<dbReference type="GO" id="GO:0005737">
    <property type="term" value="C:cytoplasm"/>
    <property type="evidence" value="ECO:0007669"/>
    <property type="project" value="TreeGrafter"/>
</dbReference>
<evidence type="ECO:0000256" key="8">
    <source>
        <dbReference type="ARBA" id="ARBA00047899"/>
    </source>
</evidence>
<keyword evidence="3" id="KW-0723">Serine/threonine-protein kinase</keyword>
<comment type="catalytic activity">
    <reaction evidence="8">
        <text>L-threonyl-[protein] + ATP = O-phospho-L-threonyl-[protein] + ADP + H(+)</text>
        <dbReference type="Rhea" id="RHEA:46608"/>
        <dbReference type="Rhea" id="RHEA-COMP:11060"/>
        <dbReference type="Rhea" id="RHEA-COMP:11605"/>
        <dbReference type="ChEBI" id="CHEBI:15378"/>
        <dbReference type="ChEBI" id="CHEBI:30013"/>
        <dbReference type="ChEBI" id="CHEBI:30616"/>
        <dbReference type="ChEBI" id="CHEBI:61977"/>
        <dbReference type="ChEBI" id="CHEBI:456216"/>
        <dbReference type="EC" id="2.7.11.1"/>
    </reaction>
</comment>
<evidence type="ECO:0000256" key="3">
    <source>
        <dbReference type="ARBA" id="ARBA00022527"/>
    </source>
</evidence>
<feature type="domain" description="Protein kinase" evidence="12">
    <location>
        <begin position="49"/>
        <end position="139"/>
    </location>
</feature>
<comment type="similarity">
    <text evidence="1">Belongs to the protein kinase superfamily. STE Ser/Thr protein kinase family. STE20 subfamily.</text>
</comment>
<keyword evidence="4" id="KW-0808">Transferase</keyword>
<dbReference type="Gene3D" id="3.30.200.20">
    <property type="entry name" value="Phosphorylase Kinase, domain 1"/>
    <property type="match status" value="1"/>
</dbReference>
<dbReference type="OrthoDB" id="248923at2759"/>
<sequence>MTTATTTITTTTTTTTRTLSTSRTRTSLLAAPSASSAAPGGEKPLADNFQVEHLVGKGAFGKVYKAYDRVNYRHVAIKVFNVDKCEEDLTDLQDEISIMSTCKHPNITEHFMSFFRGHHLWIVMEFVNGGSSASSLRTT</sequence>
<evidence type="ECO:0000313" key="13">
    <source>
        <dbReference type="EMBL" id="EWC43400.1"/>
    </source>
</evidence>
<keyword evidence="7 10" id="KW-0067">ATP-binding</keyword>
<dbReference type="GO" id="GO:0004674">
    <property type="term" value="F:protein serine/threonine kinase activity"/>
    <property type="evidence" value="ECO:0007669"/>
    <property type="project" value="UniProtKB-KW"/>
</dbReference>
<dbReference type="EC" id="2.7.11.1" evidence="2"/>
<evidence type="ECO:0000256" key="11">
    <source>
        <dbReference type="SAM" id="MobiDB-lite"/>
    </source>
</evidence>
<keyword evidence="14" id="KW-1185">Reference proteome</keyword>
<protein>
    <recommendedName>
        <fullName evidence="2">non-specific serine/threonine protein kinase</fullName>
        <ecNumber evidence="2">2.7.11.1</ecNumber>
    </recommendedName>
</protein>
<dbReference type="Proteomes" id="UP000024837">
    <property type="component" value="Unassembled WGS sequence"/>
</dbReference>
<keyword evidence="6" id="KW-0418">Kinase</keyword>
<evidence type="ECO:0000256" key="10">
    <source>
        <dbReference type="PROSITE-ProRule" id="PRU10141"/>
    </source>
</evidence>
<comment type="catalytic activity">
    <reaction evidence="9">
        <text>L-seryl-[protein] + ATP = O-phospho-L-seryl-[protein] + ADP + H(+)</text>
        <dbReference type="Rhea" id="RHEA:17989"/>
        <dbReference type="Rhea" id="RHEA-COMP:9863"/>
        <dbReference type="Rhea" id="RHEA-COMP:11604"/>
        <dbReference type="ChEBI" id="CHEBI:15378"/>
        <dbReference type="ChEBI" id="CHEBI:29999"/>
        <dbReference type="ChEBI" id="CHEBI:30616"/>
        <dbReference type="ChEBI" id="CHEBI:83421"/>
        <dbReference type="ChEBI" id="CHEBI:456216"/>
        <dbReference type="EC" id="2.7.11.1"/>
    </reaction>
</comment>
<reference evidence="13 14" key="1">
    <citation type="submission" date="2013-05" db="EMBL/GenBank/DDBJ databases">
        <title>Drechslerella stenobrocha genome reveals carnivorous origination and mechanical trapping mechanism of predatory fungi.</title>
        <authorList>
            <person name="Liu X."/>
            <person name="Zhang W."/>
            <person name="Liu K."/>
        </authorList>
    </citation>
    <scope>NUCLEOTIDE SEQUENCE [LARGE SCALE GENOMIC DNA]</scope>
    <source>
        <strain evidence="13 14">248</strain>
    </source>
</reference>
<proteinExistence type="inferred from homology"/>
<evidence type="ECO:0000256" key="4">
    <source>
        <dbReference type="ARBA" id="ARBA00022679"/>
    </source>
</evidence>
<dbReference type="EMBL" id="KI966468">
    <property type="protein sequence ID" value="EWC43400.1"/>
    <property type="molecule type" value="Genomic_DNA"/>
</dbReference>
<evidence type="ECO:0000256" key="9">
    <source>
        <dbReference type="ARBA" id="ARBA00048679"/>
    </source>
</evidence>
<gene>
    <name evidence="13" type="ORF">DRE_07699</name>
</gene>
<evidence type="ECO:0000256" key="6">
    <source>
        <dbReference type="ARBA" id="ARBA00022777"/>
    </source>
</evidence>
<dbReference type="GO" id="GO:0005524">
    <property type="term" value="F:ATP binding"/>
    <property type="evidence" value="ECO:0007669"/>
    <property type="project" value="UniProtKB-UniRule"/>
</dbReference>
<dbReference type="InterPro" id="IPR000719">
    <property type="entry name" value="Prot_kinase_dom"/>
</dbReference>
<dbReference type="SUPFAM" id="SSF56112">
    <property type="entry name" value="Protein kinase-like (PK-like)"/>
    <property type="match status" value="1"/>
</dbReference>
<dbReference type="Pfam" id="PF00069">
    <property type="entry name" value="Pkinase"/>
    <property type="match status" value="1"/>
</dbReference>
<evidence type="ECO:0000259" key="12">
    <source>
        <dbReference type="PROSITE" id="PS50011"/>
    </source>
</evidence>
<evidence type="ECO:0000256" key="7">
    <source>
        <dbReference type="ARBA" id="ARBA00022840"/>
    </source>
</evidence>
<dbReference type="AlphaFoldDB" id="W7I3U7"/>
<dbReference type="InterPro" id="IPR050629">
    <property type="entry name" value="STE20/SPS1-PAK"/>
</dbReference>
<feature type="region of interest" description="Disordered" evidence="11">
    <location>
        <begin position="1"/>
        <end position="44"/>
    </location>
</feature>
<dbReference type="PROSITE" id="PS00107">
    <property type="entry name" value="PROTEIN_KINASE_ATP"/>
    <property type="match status" value="1"/>
</dbReference>
<dbReference type="InterPro" id="IPR017441">
    <property type="entry name" value="Protein_kinase_ATP_BS"/>
</dbReference>
<evidence type="ECO:0000256" key="1">
    <source>
        <dbReference type="ARBA" id="ARBA00008874"/>
    </source>
</evidence>
<keyword evidence="5 10" id="KW-0547">Nucleotide-binding</keyword>
<feature type="compositionally biased region" description="Low complexity" evidence="11">
    <location>
        <begin position="1"/>
        <end position="39"/>
    </location>
</feature>
<name>W7I3U7_9PEZI</name>
<evidence type="ECO:0000256" key="5">
    <source>
        <dbReference type="ARBA" id="ARBA00022741"/>
    </source>
</evidence>
<feature type="binding site" evidence="10">
    <location>
        <position position="78"/>
    </location>
    <ligand>
        <name>ATP</name>
        <dbReference type="ChEBI" id="CHEBI:30616"/>
    </ligand>
</feature>
<organism evidence="13 14">
    <name type="scientific">Drechslerella stenobrocha 248</name>
    <dbReference type="NCBI Taxonomy" id="1043628"/>
    <lineage>
        <taxon>Eukaryota</taxon>
        <taxon>Fungi</taxon>
        <taxon>Dikarya</taxon>
        <taxon>Ascomycota</taxon>
        <taxon>Pezizomycotina</taxon>
        <taxon>Orbiliomycetes</taxon>
        <taxon>Orbiliales</taxon>
        <taxon>Orbiliaceae</taxon>
        <taxon>Drechslerella</taxon>
    </lineage>
</organism>
<dbReference type="PANTHER" id="PTHR48012">
    <property type="entry name" value="STERILE20-LIKE KINASE, ISOFORM B-RELATED"/>
    <property type="match status" value="1"/>
</dbReference>
<dbReference type="PROSITE" id="PS50011">
    <property type="entry name" value="PROTEIN_KINASE_DOM"/>
    <property type="match status" value="1"/>
</dbReference>
<evidence type="ECO:0000256" key="2">
    <source>
        <dbReference type="ARBA" id="ARBA00012513"/>
    </source>
</evidence>